<dbReference type="PANTHER" id="PTHR11777:SF9">
    <property type="entry name" value="ALANINE--TRNA LIGASE, CYTOPLASMIC"/>
    <property type="match status" value="1"/>
</dbReference>
<organism evidence="12 13">
    <name type="scientific">Anisodus acutangulus</name>
    <dbReference type="NCBI Taxonomy" id="402998"/>
    <lineage>
        <taxon>Eukaryota</taxon>
        <taxon>Viridiplantae</taxon>
        <taxon>Streptophyta</taxon>
        <taxon>Embryophyta</taxon>
        <taxon>Tracheophyta</taxon>
        <taxon>Spermatophyta</taxon>
        <taxon>Magnoliopsida</taxon>
        <taxon>eudicotyledons</taxon>
        <taxon>Gunneridae</taxon>
        <taxon>Pentapetalae</taxon>
        <taxon>asterids</taxon>
        <taxon>lamiids</taxon>
        <taxon>Solanales</taxon>
        <taxon>Solanaceae</taxon>
        <taxon>Solanoideae</taxon>
        <taxon>Hyoscyameae</taxon>
        <taxon>Anisodus</taxon>
    </lineage>
</organism>
<dbReference type="Proteomes" id="UP001152561">
    <property type="component" value="Unassembled WGS sequence"/>
</dbReference>
<dbReference type="GO" id="GO:0000049">
    <property type="term" value="F:tRNA binding"/>
    <property type="evidence" value="ECO:0007669"/>
    <property type="project" value="UniProtKB-KW"/>
</dbReference>
<evidence type="ECO:0000256" key="9">
    <source>
        <dbReference type="ARBA" id="ARBA00022917"/>
    </source>
</evidence>
<dbReference type="SMART" id="SM00863">
    <property type="entry name" value="tRNA_SAD"/>
    <property type="match status" value="1"/>
</dbReference>
<comment type="caution">
    <text evidence="12">The sequence shown here is derived from an EMBL/GenBank/DDBJ whole genome shotgun (WGS) entry which is preliminary data.</text>
</comment>
<keyword evidence="10" id="KW-0030">Aminoacyl-tRNA synthetase</keyword>
<evidence type="ECO:0000256" key="2">
    <source>
        <dbReference type="ARBA" id="ARBA00013168"/>
    </source>
</evidence>
<dbReference type="Gene3D" id="3.10.310.40">
    <property type="match status" value="1"/>
</dbReference>
<keyword evidence="5" id="KW-0436">Ligase</keyword>
<sequence>MELCGGTHVSNTVEIRGFKIISKQRIASGIRRIETVAGDDFIELLVESMDDIDADSLKSAAEYLVDLLKDPAAVVLGSCPGEGKVSLVVALTPGVVDLGIKAGEVIKPLAKSCGGGGGGRPNFAQAGGRKPENLLGALEEAQEQLKKLLDK</sequence>
<keyword evidence="6" id="KW-0547">Nucleotide-binding</keyword>
<keyword evidence="9" id="KW-0648">Protein biosynthesis</keyword>
<dbReference type="InterPro" id="IPR018163">
    <property type="entry name" value="Thr/Ala-tRNA-synth_IIc_edit"/>
</dbReference>
<dbReference type="GO" id="GO:0005829">
    <property type="term" value="C:cytosol"/>
    <property type="evidence" value="ECO:0007669"/>
    <property type="project" value="TreeGrafter"/>
</dbReference>
<dbReference type="Pfam" id="PF02272">
    <property type="entry name" value="DHHA1"/>
    <property type="match status" value="1"/>
</dbReference>
<dbReference type="Pfam" id="PF07973">
    <property type="entry name" value="tRNA_SAD"/>
    <property type="match status" value="1"/>
</dbReference>
<dbReference type="InterPro" id="IPR003156">
    <property type="entry name" value="DHHA1_dom"/>
</dbReference>
<evidence type="ECO:0000256" key="1">
    <source>
        <dbReference type="ARBA" id="ARBA00008226"/>
    </source>
</evidence>
<evidence type="ECO:0000256" key="3">
    <source>
        <dbReference type="ARBA" id="ARBA00017959"/>
    </source>
</evidence>
<dbReference type="GO" id="GO:0005524">
    <property type="term" value="F:ATP binding"/>
    <property type="evidence" value="ECO:0007669"/>
    <property type="project" value="UniProtKB-KW"/>
</dbReference>
<dbReference type="Gene3D" id="3.30.54.20">
    <property type="match status" value="1"/>
</dbReference>
<accession>A0A9Q1MXS5</accession>
<gene>
    <name evidence="12" type="ORF">K7X08_008638</name>
</gene>
<dbReference type="PANTHER" id="PTHR11777">
    <property type="entry name" value="ALANYL-TRNA SYNTHETASE"/>
    <property type="match status" value="1"/>
</dbReference>
<evidence type="ECO:0000256" key="4">
    <source>
        <dbReference type="ARBA" id="ARBA00022555"/>
    </source>
</evidence>
<keyword evidence="8" id="KW-0694">RNA-binding</keyword>
<dbReference type="Gene3D" id="3.30.980.10">
    <property type="entry name" value="Threonyl-trna Synthetase, Chain A, domain 2"/>
    <property type="match status" value="1"/>
</dbReference>
<evidence type="ECO:0000256" key="8">
    <source>
        <dbReference type="ARBA" id="ARBA00022884"/>
    </source>
</evidence>
<dbReference type="GO" id="GO:0004813">
    <property type="term" value="F:alanine-tRNA ligase activity"/>
    <property type="evidence" value="ECO:0007669"/>
    <property type="project" value="UniProtKB-EC"/>
</dbReference>
<dbReference type="InterPro" id="IPR050058">
    <property type="entry name" value="Ala-tRNA_ligase"/>
</dbReference>
<dbReference type="OrthoDB" id="1678852at2759"/>
<dbReference type="AlphaFoldDB" id="A0A9Q1MXS5"/>
<comment type="similarity">
    <text evidence="1">Belongs to the class-II aminoacyl-tRNA synthetase family.</text>
</comment>
<dbReference type="SUPFAM" id="SSF55186">
    <property type="entry name" value="ThrRS/AlaRS common domain"/>
    <property type="match status" value="1"/>
</dbReference>
<dbReference type="GO" id="GO:0002161">
    <property type="term" value="F:aminoacyl-tRNA deacylase activity"/>
    <property type="evidence" value="ECO:0007669"/>
    <property type="project" value="TreeGrafter"/>
</dbReference>
<evidence type="ECO:0000256" key="6">
    <source>
        <dbReference type="ARBA" id="ARBA00022741"/>
    </source>
</evidence>
<evidence type="ECO:0000259" key="11">
    <source>
        <dbReference type="SMART" id="SM00863"/>
    </source>
</evidence>
<dbReference type="GO" id="GO:0006419">
    <property type="term" value="P:alanyl-tRNA aminoacylation"/>
    <property type="evidence" value="ECO:0007669"/>
    <property type="project" value="TreeGrafter"/>
</dbReference>
<proteinExistence type="inferred from homology"/>
<name>A0A9Q1MXS5_9SOLA</name>
<dbReference type="InterPro" id="IPR012947">
    <property type="entry name" value="tRNA_SAD"/>
</dbReference>
<dbReference type="EC" id="6.1.1.7" evidence="2"/>
<evidence type="ECO:0000256" key="5">
    <source>
        <dbReference type="ARBA" id="ARBA00022598"/>
    </source>
</evidence>
<keyword evidence="7" id="KW-0067">ATP-binding</keyword>
<evidence type="ECO:0000313" key="13">
    <source>
        <dbReference type="Proteomes" id="UP001152561"/>
    </source>
</evidence>
<evidence type="ECO:0000256" key="7">
    <source>
        <dbReference type="ARBA" id="ARBA00022840"/>
    </source>
</evidence>
<keyword evidence="13" id="KW-1185">Reference proteome</keyword>
<evidence type="ECO:0000256" key="10">
    <source>
        <dbReference type="ARBA" id="ARBA00023146"/>
    </source>
</evidence>
<reference evidence="13" key="1">
    <citation type="journal article" date="2023" name="Proc. Natl. Acad. Sci. U.S.A.">
        <title>Genomic and structural basis for evolution of tropane alkaloid biosynthesis.</title>
        <authorList>
            <person name="Wanga Y.-J."/>
            <person name="Taina T."/>
            <person name="Yua J.-Y."/>
            <person name="Lia J."/>
            <person name="Xua B."/>
            <person name="Chenc J."/>
            <person name="D'Auriad J.C."/>
            <person name="Huanga J.-P."/>
            <person name="Huanga S.-X."/>
        </authorList>
    </citation>
    <scope>NUCLEOTIDE SEQUENCE [LARGE SCALE GENOMIC DNA]</scope>
    <source>
        <strain evidence="13">cv. KIB-2019</strain>
    </source>
</reference>
<dbReference type="EMBL" id="JAJAGQ010000001">
    <property type="protein sequence ID" value="KAJ8572127.1"/>
    <property type="molecule type" value="Genomic_DNA"/>
</dbReference>
<protein>
    <recommendedName>
        <fullName evidence="3">Alanine--tRNA ligase</fullName>
        <ecNumber evidence="2">6.1.1.7</ecNumber>
    </recommendedName>
</protein>
<keyword evidence="4" id="KW-0820">tRNA-binding</keyword>
<dbReference type="FunFam" id="3.10.310.40:FF:000001">
    <property type="entry name" value="Alanine--tRNA ligase"/>
    <property type="match status" value="1"/>
</dbReference>
<feature type="domain" description="Threonyl/alanyl tRNA synthetase SAD" evidence="11">
    <location>
        <begin position="1"/>
        <end position="34"/>
    </location>
</feature>
<evidence type="ECO:0000313" key="12">
    <source>
        <dbReference type="EMBL" id="KAJ8572127.1"/>
    </source>
</evidence>